<accession>A0ABQ7JNS8</accession>
<gene>
    <name evidence="1" type="ORF">BGZ96_000738</name>
</gene>
<organism evidence="1 2">
    <name type="scientific">Linnemannia gamsii</name>
    <dbReference type="NCBI Taxonomy" id="64522"/>
    <lineage>
        <taxon>Eukaryota</taxon>
        <taxon>Fungi</taxon>
        <taxon>Fungi incertae sedis</taxon>
        <taxon>Mucoromycota</taxon>
        <taxon>Mortierellomycotina</taxon>
        <taxon>Mortierellomycetes</taxon>
        <taxon>Mortierellales</taxon>
        <taxon>Mortierellaceae</taxon>
        <taxon>Linnemannia</taxon>
    </lineage>
</organism>
<sequence>MKARNVFRLQGIKLEDYKDPLSKGWPVIVGFDIFGDKQYLYGPQIGQTGIMKMPAPAQLSEGVTGGHAVLFVGYDDTTRRIKFKNSWNLSGEL</sequence>
<evidence type="ECO:0000313" key="1">
    <source>
        <dbReference type="EMBL" id="KAG0282206.1"/>
    </source>
</evidence>
<comment type="caution">
    <text evidence="1">The sequence shown here is derived from an EMBL/GenBank/DDBJ whole genome shotgun (WGS) entry which is preliminary data.</text>
</comment>
<dbReference type="Proteomes" id="UP001194696">
    <property type="component" value="Unassembled WGS sequence"/>
</dbReference>
<dbReference type="Gene3D" id="3.90.70.10">
    <property type="entry name" value="Cysteine proteinases"/>
    <property type="match status" value="1"/>
</dbReference>
<keyword evidence="2" id="KW-1185">Reference proteome</keyword>
<protein>
    <submittedName>
        <fullName evidence="1">Uncharacterized protein</fullName>
    </submittedName>
</protein>
<dbReference type="EMBL" id="JAAAIM010001106">
    <property type="protein sequence ID" value="KAG0282206.1"/>
    <property type="molecule type" value="Genomic_DNA"/>
</dbReference>
<reference evidence="1 2" key="1">
    <citation type="journal article" date="2020" name="Fungal Divers.">
        <title>Resolving the Mortierellaceae phylogeny through synthesis of multi-gene phylogenetics and phylogenomics.</title>
        <authorList>
            <person name="Vandepol N."/>
            <person name="Liber J."/>
            <person name="Desiro A."/>
            <person name="Na H."/>
            <person name="Kennedy M."/>
            <person name="Barry K."/>
            <person name="Grigoriev I.V."/>
            <person name="Miller A.N."/>
            <person name="O'Donnell K."/>
            <person name="Stajich J.E."/>
            <person name="Bonito G."/>
        </authorList>
    </citation>
    <scope>NUCLEOTIDE SEQUENCE [LARGE SCALE GENOMIC DNA]</scope>
    <source>
        <strain evidence="1 2">AD045</strain>
    </source>
</reference>
<dbReference type="SUPFAM" id="SSF54001">
    <property type="entry name" value="Cysteine proteinases"/>
    <property type="match status" value="1"/>
</dbReference>
<evidence type="ECO:0000313" key="2">
    <source>
        <dbReference type="Proteomes" id="UP001194696"/>
    </source>
</evidence>
<name>A0ABQ7JNS8_9FUNG</name>
<dbReference type="InterPro" id="IPR038765">
    <property type="entry name" value="Papain-like_cys_pep_sf"/>
</dbReference>
<proteinExistence type="predicted"/>